<reference evidence="1 2" key="1">
    <citation type="submission" date="2016-04" db="EMBL/GenBank/DDBJ databases">
        <title>Genome sequence of Methanobrevibacter cuticularis DSM 11139.</title>
        <authorList>
            <person name="Poehlein A."/>
            <person name="Seedorf H."/>
            <person name="Daniel R."/>
        </authorList>
    </citation>
    <scope>NUCLEOTIDE SEQUENCE [LARGE SCALE GENOMIC DNA]</scope>
    <source>
        <strain evidence="1 2">DSM 11139</strain>
    </source>
</reference>
<dbReference type="RefSeq" id="WP_067258531.1">
    <property type="nucleotide sequence ID" value="NZ_LWMW01000085.1"/>
</dbReference>
<keyword evidence="2" id="KW-1185">Reference proteome</keyword>
<gene>
    <name evidence="1" type="ORF">MBCUT_04950</name>
</gene>
<organism evidence="1 2">
    <name type="scientific">Methanobrevibacter cuticularis</name>
    <dbReference type="NCBI Taxonomy" id="47311"/>
    <lineage>
        <taxon>Archaea</taxon>
        <taxon>Methanobacteriati</taxon>
        <taxon>Methanobacteriota</taxon>
        <taxon>Methanomada group</taxon>
        <taxon>Methanobacteria</taxon>
        <taxon>Methanobacteriales</taxon>
        <taxon>Methanobacteriaceae</taxon>
        <taxon>Methanobrevibacter</taxon>
    </lineage>
</organism>
<dbReference type="PATRIC" id="fig|47311.3.peg.573"/>
<evidence type="ECO:0000313" key="2">
    <source>
        <dbReference type="Proteomes" id="UP000077275"/>
    </source>
</evidence>
<sequence>MYITREEIETVELTVDGDRFYEDSADYTSKIEDFLEGLSNDKIILEIYVLDYVIGSYKE</sequence>
<proteinExistence type="predicted"/>
<dbReference type="AlphaFoldDB" id="A0A166EPB6"/>
<dbReference type="Proteomes" id="UP000077275">
    <property type="component" value="Unassembled WGS sequence"/>
</dbReference>
<dbReference type="EMBL" id="LWMW01000085">
    <property type="protein sequence ID" value="KZX16865.1"/>
    <property type="molecule type" value="Genomic_DNA"/>
</dbReference>
<name>A0A166EPB6_9EURY</name>
<accession>A0A166EPB6</accession>
<evidence type="ECO:0000313" key="1">
    <source>
        <dbReference type="EMBL" id="KZX16865.1"/>
    </source>
</evidence>
<protein>
    <submittedName>
        <fullName evidence="1">Uncharacterized protein</fullName>
    </submittedName>
</protein>
<comment type="caution">
    <text evidence="1">The sequence shown here is derived from an EMBL/GenBank/DDBJ whole genome shotgun (WGS) entry which is preliminary data.</text>
</comment>